<dbReference type="EMBL" id="FRAR01000017">
    <property type="protein sequence ID" value="SHK57513.1"/>
    <property type="molecule type" value="Genomic_DNA"/>
</dbReference>
<reference evidence="4" key="1">
    <citation type="submission" date="2016-11" db="EMBL/GenBank/DDBJ databases">
        <authorList>
            <person name="Varghese N."/>
            <person name="Submissions S."/>
        </authorList>
    </citation>
    <scope>NUCLEOTIDE SEQUENCE [LARGE SCALE GENOMIC DNA]</scope>
    <source>
        <strain evidence="4">DSM 10349</strain>
    </source>
</reference>
<dbReference type="STRING" id="1121421.SAMN02745123_02350"/>
<dbReference type="OrthoDB" id="2490564at2"/>
<dbReference type="RefSeq" id="WP_072914534.1">
    <property type="nucleotide sequence ID" value="NZ_FRAR01000017.1"/>
</dbReference>
<gene>
    <name evidence="3" type="ORF">SAMN02745123_02350</name>
</gene>
<keyword evidence="2" id="KW-1133">Transmembrane helix</keyword>
<dbReference type="InterPro" id="IPR011042">
    <property type="entry name" value="6-blade_b-propeller_TolB-like"/>
</dbReference>
<dbReference type="SUPFAM" id="SSF82171">
    <property type="entry name" value="DPP6 N-terminal domain-like"/>
    <property type="match status" value="1"/>
</dbReference>
<accession>A0A1M6TKR1</accession>
<keyword evidence="4" id="KW-1185">Reference proteome</keyword>
<keyword evidence="2" id="KW-0812">Transmembrane</keyword>
<name>A0A1M6TKR1_9FIRM</name>
<dbReference type="Gene3D" id="2.120.10.30">
    <property type="entry name" value="TolB, C-terminal domain"/>
    <property type="match status" value="2"/>
</dbReference>
<proteinExistence type="inferred from homology"/>
<organism evidence="3 4">
    <name type="scientific">Desulforamulus aeronauticus DSM 10349</name>
    <dbReference type="NCBI Taxonomy" id="1121421"/>
    <lineage>
        <taxon>Bacteria</taxon>
        <taxon>Bacillati</taxon>
        <taxon>Bacillota</taxon>
        <taxon>Clostridia</taxon>
        <taxon>Eubacteriales</taxon>
        <taxon>Peptococcaceae</taxon>
        <taxon>Desulforamulus</taxon>
    </lineage>
</organism>
<comment type="similarity">
    <text evidence="1">Belongs to the TolB family.</text>
</comment>
<dbReference type="InterPro" id="IPR011659">
    <property type="entry name" value="WD40"/>
</dbReference>
<protein>
    <submittedName>
        <fullName evidence="3">TolB protein</fullName>
    </submittedName>
</protein>
<sequence length="484" mass="53992">MTEEKVHNQENKVLPMEDYLKARQAEGEGVSHLLSHMRQVRETVPVNRQLQVELRKKLLERQLELKSQGSGQVPTYPEEPANRWKFVQHPWVKAFLGSVAVLLLAFALTGLWRHTSGNYFLEAAGNPQELTRFWTEALPLQPTISPDGTKIVLVRGGSLVVLSETGVQLAALEPPEGEVFRSPAWAPDGKQISYIVSQNGSEEIKHLTTEELLSAREKNFPVQAKARVKQEVASLEIASNMAMSTAAKDNTLEANHYSNLAYAPDGKKLAYVVNRLGGVPEVWVSSQAGQERRVIEGDAPTWSPDGKHLVVQKPSRTNGYELWLVDAQTGDADLLGQGENPVWGANGYLAFSSEKVQERVLTFLPNGEPQYSVRQQVAEMRITYLGKDGSPALKKLNKGIGWLATSHLLVPTENRISGVELNWLRQQELSGSREPKTLILNEVNKCEGQVFGPEGKWLLFARRDGDTVALLKVSLEERWEKERD</sequence>
<evidence type="ECO:0000313" key="3">
    <source>
        <dbReference type="EMBL" id="SHK57513.1"/>
    </source>
</evidence>
<dbReference type="AlphaFoldDB" id="A0A1M6TKR1"/>
<keyword evidence="2" id="KW-0472">Membrane</keyword>
<evidence type="ECO:0000256" key="2">
    <source>
        <dbReference type="SAM" id="Phobius"/>
    </source>
</evidence>
<dbReference type="Pfam" id="PF07676">
    <property type="entry name" value="PD40"/>
    <property type="match status" value="2"/>
</dbReference>
<dbReference type="PANTHER" id="PTHR36842:SF1">
    <property type="entry name" value="PROTEIN TOLB"/>
    <property type="match status" value="1"/>
</dbReference>
<evidence type="ECO:0000313" key="4">
    <source>
        <dbReference type="Proteomes" id="UP000183997"/>
    </source>
</evidence>
<feature type="transmembrane region" description="Helical" evidence="2">
    <location>
        <begin position="91"/>
        <end position="112"/>
    </location>
</feature>
<dbReference type="PANTHER" id="PTHR36842">
    <property type="entry name" value="PROTEIN TOLB HOMOLOG"/>
    <property type="match status" value="1"/>
</dbReference>
<evidence type="ECO:0000256" key="1">
    <source>
        <dbReference type="ARBA" id="ARBA00009820"/>
    </source>
</evidence>
<dbReference type="Proteomes" id="UP000183997">
    <property type="component" value="Unassembled WGS sequence"/>
</dbReference>